<evidence type="ECO:0000313" key="2">
    <source>
        <dbReference type="Proteomes" id="UP000018766"/>
    </source>
</evidence>
<dbReference type="Gene3D" id="3.30.420.280">
    <property type="match status" value="1"/>
</dbReference>
<reference evidence="1 2" key="1">
    <citation type="submission" date="2013-11" db="EMBL/GenBank/DDBJ databases">
        <title>Genomic analysis of Pelistega sp. HM-7.</title>
        <authorList>
            <person name="Kumbhare S.V."/>
            <person name="Shetty S.A."/>
            <person name="Sharma O."/>
            <person name="Dhotre D.P."/>
        </authorList>
    </citation>
    <scope>NUCLEOTIDE SEQUENCE [LARGE SCALE GENOMIC DNA]</scope>
    <source>
        <strain evidence="1 2">HM-7</strain>
    </source>
</reference>
<dbReference type="Gene3D" id="3.40.50.300">
    <property type="entry name" value="P-loop containing nucleotide triphosphate hydrolases"/>
    <property type="match status" value="1"/>
</dbReference>
<dbReference type="RefSeq" id="WP_023949323.1">
    <property type="nucleotide sequence ID" value="NZ_AYSV01000016.1"/>
</dbReference>
<dbReference type="AlphaFoldDB" id="V8G8S0"/>
<proteinExistence type="predicted"/>
<dbReference type="EMBL" id="AYSV01000016">
    <property type="protein sequence ID" value="ETD72820.1"/>
    <property type="molecule type" value="Genomic_DNA"/>
</dbReference>
<gene>
    <name evidence="1" type="ORF">V757_01920</name>
</gene>
<dbReference type="Proteomes" id="UP000018766">
    <property type="component" value="Unassembled WGS sequence"/>
</dbReference>
<accession>V8G8S0</accession>
<name>V8G8S0_9BURK</name>
<comment type="caution">
    <text evidence="1">The sequence shown here is derived from an EMBL/GenBank/DDBJ whole genome shotgun (WGS) entry which is preliminary data.</text>
</comment>
<sequence length="486" mass="55057">MREINYHPAPTVLDFHNSTKPYKALAGPPGAGKTVGALWEWIFRAMRQTPDRNNKRRYRVVTIRASYPNLETTTIKTVKDWMDPTWGHIVMSKPPTGLWSWNMPDGTKVELEMIFMAVEDGEVAEKMKSLEPSGIWLTEATEVTRDVFEMSVQRIGRFPSAKDGVLCDEPGIVFDFNLPGTDHWLYDLCVRNKSDELDFFMQPPAVFCTNFEKADAGEEPPQYVMNPDAENLANLPSGYYEKQLAAYKHWGKVKSFLLMKWATFNTDKRVFPEFARSAHVASVATEPIRGLPVYVGIDTSGLNPGAVFGQLQAGTLVILDEVYGSDMPFIEFIERGLQPLIAERYAGAKLLAICDPSNPRDAMTGQTAIQKLQQYGIRAEPARSNKFKLRREAVADFLVRRSGIVIDPSCQMTIMAMEEKYVYRRLRINSTMGVQYATEPDKNGYSHVMDALQYLCLFLTMPNNTIDNDGMVQEYKGKIRPRALLR</sequence>
<dbReference type="OrthoDB" id="5440754at2"/>
<evidence type="ECO:0008006" key="3">
    <source>
        <dbReference type="Google" id="ProtNLM"/>
    </source>
</evidence>
<organism evidence="1 2">
    <name type="scientific">Pelistega indica</name>
    <dbReference type="NCBI Taxonomy" id="1414851"/>
    <lineage>
        <taxon>Bacteria</taxon>
        <taxon>Pseudomonadati</taxon>
        <taxon>Pseudomonadota</taxon>
        <taxon>Betaproteobacteria</taxon>
        <taxon>Burkholderiales</taxon>
        <taxon>Alcaligenaceae</taxon>
        <taxon>Pelistega</taxon>
    </lineage>
</organism>
<keyword evidence="2" id="KW-1185">Reference proteome</keyword>
<dbReference type="InterPro" id="IPR027417">
    <property type="entry name" value="P-loop_NTPase"/>
</dbReference>
<protein>
    <recommendedName>
        <fullName evidence="3">Terminase</fullName>
    </recommendedName>
</protein>
<evidence type="ECO:0000313" key="1">
    <source>
        <dbReference type="EMBL" id="ETD72820.1"/>
    </source>
</evidence>